<gene>
    <name evidence="1" type="ORF">DP939_28150</name>
</gene>
<accession>A0A366LSN1</accession>
<dbReference type="OrthoDB" id="3539821at2"/>
<sequence length="93" mass="10780">MISYWCLAPHPRHPQPGYTPLTWTPPRTDTRHRTLAWTCDCQETVYELRASGGLLYITRTRTLPISTDVSETHRLPTREGWDTWHALLAGHAR</sequence>
<dbReference type="AlphaFoldDB" id="A0A366LSN1"/>
<evidence type="ECO:0000313" key="1">
    <source>
        <dbReference type="EMBL" id="RBQ16931.1"/>
    </source>
</evidence>
<protein>
    <submittedName>
        <fullName evidence="1">Uncharacterized protein</fullName>
    </submittedName>
</protein>
<reference evidence="1 2" key="1">
    <citation type="submission" date="2018-06" db="EMBL/GenBank/DDBJ databases">
        <title>Sphaerisporangium craniellae sp. nov., isolated from a marine sponge in the South China Sea.</title>
        <authorList>
            <person name="Li L."/>
        </authorList>
    </citation>
    <scope>NUCLEOTIDE SEQUENCE [LARGE SCALE GENOMIC DNA]</scope>
    <source>
        <strain evidence="1 2">LHW63015</strain>
    </source>
</reference>
<name>A0A366LSN1_9ACTN</name>
<dbReference type="EMBL" id="QMEY01000014">
    <property type="protein sequence ID" value="RBQ16931.1"/>
    <property type="molecule type" value="Genomic_DNA"/>
</dbReference>
<keyword evidence="2" id="KW-1185">Reference proteome</keyword>
<proteinExistence type="predicted"/>
<dbReference type="RefSeq" id="WP_113983793.1">
    <property type="nucleotide sequence ID" value="NZ_QMEY01000014.1"/>
</dbReference>
<organism evidence="1 2">
    <name type="scientific">Spongiactinospora rosea</name>
    <dbReference type="NCBI Taxonomy" id="2248750"/>
    <lineage>
        <taxon>Bacteria</taxon>
        <taxon>Bacillati</taxon>
        <taxon>Actinomycetota</taxon>
        <taxon>Actinomycetes</taxon>
        <taxon>Streptosporangiales</taxon>
        <taxon>Streptosporangiaceae</taxon>
        <taxon>Spongiactinospora</taxon>
    </lineage>
</organism>
<dbReference type="Proteomes" id="UP000253303">
    <property type="component" value="Unassembled WGS sequence"/>
</dbReference>
<comment type="caution">
    <text evidence="1">The sequence shown here is derived from an EMBL/GenBank/DDBJ whole genome shotgun (WGS) entry which is preliminary data.</text>
</comment>
<evidence type="ECO:0000313" key="2">
    <source>
        <dbReference type="Proteomes" id="UP000253303"/>
    </source>
</evidence>